<dbReference type="InterPro" id="IPR051783">
    <property type="entry name" value="NAD(P)-dependent_oxidoreduct"/>
</dbReference>
<dbReference type="InterPro" id="IPR036291">
    <property type="entry name" value="NAD(P)-bd_dom_sf"/>
</dbReference>
<dbReference type="SUPFAM" id="SSF51735">
    <property type="entry name" value="NAD(P)-binding Rossmann-fold domains"/>
    <property type="match status" value="1"/>
</dbReference>
<dbReference type="PANTHER" id="PTHR48079">
    <property type="entry name" value="PROTEIN YEEZ"/>
    <property type="match status" value="1"/>
</dbReference>
<dbReference type="PANTHER" id="PTHR48079:SF6">
    <property type="entry name" value="NAD(P)-BINDING DOMAIN-CONTAINING PROTEIN-RELATED"/>
    <property type="match status" value="1"/>
</dbReference>
<dbReference type="EMBL" id="ML213625">
    <property type="protein sequence ID" value="TFK35052.1"/>
    <property type="molecule type" value="Genomic_DNA"/>
</dbReference>
<evidence type="ECO:0000259" key="1">
    <source>
        <dbReference type="Pfam" id="PF05368"/>
    </source>
</evidence>
<dbReference type="InterPro" id="IPR008030">
    <property type="entry name" value="NmrA-like"/>
</dbReference>
<protein>
    <recommendedName>
        <fullName evidence="1">NmrA-like domain-containing protein</fullName>
    </recommendedName>
</protein>
<reference evidence="2 3" key="1">
    <citation type="journal article" date="2019" name="Nat. Ecol. Evol.">
        <title>Megaphylogeny resolves global patterns of mushroom evolution.</title>
        <authorList>
            <person name="Varga T."/>
            <person name="Krizsan K."/>
            <person name="Foldi C."/>
            <person name="Dima B."/>
            <person name="Sanchez-Garcia M."/>
            <person name="Sanchez-Ramirez S."/>
            <person name="Szollosi G.J."/>
            <person name="Szarkandi J.G."/>
            <person name="Papp V."/>
            <person name="Albert L."/>
            <person name="Andreopoulos W."/>
            <person name="Angelini C."/>
            <person name="Antonin V."/>
            <person name="Barry K.W."/>
            <person name="Bougher N.L."/>
            <person name="Buchanan P."/>
            <person name="Buyck B."/>
            <person name="Bense V."/>
            <person name="Catcheside P."/>
            <person name="Chovatia M."/>
            <person name="Cooper J."/>
            <person name="Damon W."/>
            <person name="Desjardin D."/>
            <person name="Finy P."/>
            <person name="Geml J."/>
            <person name="Haridas S."/>
            <person name="Hughes K."/>
            <person name="Justo A."/>
            <person name="Karasinski D."/>
            <person name="Kautmanova I."/>
            <person name="Kiss B."/>
            <person name="Kocsube S."/>
            <person name="Kotiranta H."/>
            <person name="LaButti K.M."/>
            <person name="Lechner B.E."/>
            <person name="Liimatainen K."/>
            <person name="Lipzen A."/>
            <person name="Lukacs Z."/>
            <person name="Mihaltcheva S."/>
            <person name="Morgado L.N."/>
            <person name="Niskanen T."/>
            <person name="Noordeloos M.E."/>
            <person name="Ohm R.A."/>
            <person name="Ortiz-Santana B."/>
            <person name="Ovrebo C."/>
            <person name="Racz N."/>
            <person name="Riley R."/>
            <person name="Savchenko A."/>
            <person name="Shiryaev A."/>
            <person name="Soop K."/>
            <person name="Spirin V."/>
            <person name="Szebenyi C."/>
            <person name="Tomsovsky M."/>
            <person name="Tulloss R.E."/>
            <person name="Uehling J."/>
            <person name="Grigoriev I.V."/>
            <person name="Vagvolgyi C."/>
            <person name="Papp T."/>
            <person name="Martin F.M."/>
            <person name="Miettinen O."/>
            <person name="Hibbett D.S."/>
            <person name="Nagy L.G."/>
        </authorList>
    </citation>
    <scope>NUCLEOTIDE SEQUENCE [LARGE SCALE GENOMIC DNA]</scope>
    <source>
        <strain evidence="2 3">CBS 166.37</strain>
    </source>
</reference>
<dbReference type="AlphaFoldDB" id="A0A5C3LQP1"/>
<dbReference type="GO" id="GO:0004029">
    <property type="term" value="F:aldehyde dehydrogenase (NAD+) activity"/>
    <property type="evidence" value="ECO:0007669"/>
    <property type="project" value="TreeGrafter"/>
</dbReference>
<dbReference type="STRING" id="68775.A0A5C3LQP1"/>
<keyword evidence="3" id="KW-1185">Reference proteome</keyword>
<gene>
    <name evidence="2" type="ORF">BDQ12DRAFT_760575</name>
</gene>
<evidence type="ECO:0000313" key="3">
    <source>
        <dbReference type="Proteomes" id="UP000308652"/>
    </source>
</evidence>
<dbReference type="OrthoDB" id="2130169at2759"/>
<name>A0A5C3LQP1_9AGAR</name>
<organism evidence="2 3">
    <name type="scientific">Crucibulum laeve</name>
    <dbReference type="NCBI Taxonomy" id="68775"/>
    <lineage>
        <taxon>Eukaryota</taxon>
        <taxon>Fungi</taxon>
        <taxon>Dikarya</taxon>
        <taxon>Basidiomycota</taxon>
        <taxon>Agaricomycotina</taxon>
        <taxon>Agaricomycetes</taxon>
        <taxon>Agaricomycetidae</taxon>
        <taxon>Agaricales</taxon>
        <taxon>Agaricineae</taxon>
        <taxon>Nidulariaceae</taxon>
        <taxon>Crucibulum</taxon>
    </lineage>
</organism>
<dbReference type="Proteomes" id="UP000308652">
    <property type="component" value="Unassembled WGS sequence"/>
</dbReference>
<evidence type="ECO:0000313" key="2">
    <source>
        <dbReference type="EMBL" id="TFK35052.1"/>
    </source>
</evidence>
<feature type="domain" description="NmrA-like" evidence="1">
    <location>
        <begin position="4"/>
        <end position="84"/>
    </location>
</feature>
<dbReference type="Pfam" id="PF05368">
    <property type="entry name" value="NmrA"/>
    <property type="match status" value="1"/>
</dbReference>
<proteinExistence type="predicted"/>
<dbReference type="Gene3D" id="3.40.50.720">
    <property type="entry name" value="NAD(P)-binding Rossmann-like Domain"/>
    <property type="match status" value="1"/>
</dbReference>
<sequence>MSSSKTIFLLGATGFLGSQFLVLYAQSDLPKFHIVALLRAPTAEKEAKLKEIYNDIFVVEGTLDDDAIIQEQAAKADYVINCASSDHHASVISTLGGLDKRSESKPGKPPLYIHISGLGITSDNSRGEFIELEKVPSYTDIGLNLDNCPPTNKHLESDKLIVQFGTRKEKPIRTIIVFPGWIYGVGEGIQKTTLPIRIFLNMFQRAGYAGTWGPGYSRMNNIHVKDCANAILTVFKAALEGRADEGADGFYFAASDGPLLMNRDITGKMGDIMYNKGLLPIGGTKPLGDDIVEPLGHYGWSLMGSNLVAIPQRLKRLGWEATETNKKSLLDSLSEEVEVALKEE</sequence>
<accession>A0A5C3LQP1</accession>
<dbReference type="GO" id="GO:0005737">
    <property type="term" value="C:cytoplasm"/>
    <property type="evidence" value="ECO:0007669"/>
    <property type="project" value="TreeGrafter"/>
</dbReference>